<evidence type="ECO:0000313" key="6">
    <source>
        <dbReference type="EMBL" id="OKP83395.1"/>
    </source>
</evidence>
<reference evidence="6 7" key="1">
    <citation type="submission" date="2016-03" db="EMBL/GenBank/DDBJ databases">
        <authorList>
            <person name="Sant'Anna F.H."/>
            <person name="Ambrosini A."/>
            <person name="Souza R."/>
            <person name="Bach E."/>
            <person name="Fernandes G."/>
            <person name="Balsanelli E."/>
            <person name="Baura V.A."/>
            <person name="Souza E.M."/>
            <person name="Passaglia L."/>
        </authorList>
    </citation>
    <scope>NUCLEOTIDE SEQUENCE [LARGE SCALE GENOMIC DNA]</scope>
    <source>
        <strain evidence="6 7">P26E</strain>
    </source>
</reference>
<organism evidence="6 7">
    <name type="scientific">Paenibacillus helianthi</name>
    <dbReference type="NCBI Taxonomy" id="1349432"/>
    <lineage>
        <taxon>Bacteria</taxon>
        <taxon>Bacillati</taxon>
        <taxon>Bacillota</taxon>
        <taxon>Bacilli</taxon>
        <taxon>Bacillales</taxon>
        <taxon>Paenibacillaceae</taxon>
        <taxon>Paenibacillus</taxon>
    </lineage>
</organism>
<evidence type="ECO:0000259" key="5">
    <source>
        <dbReference type="PROSITE" id="PS50931"/>
    </source>
</evidence>
<feature type="domain" description="HTH lysR-type" evidence="5">
    <location>
        <begin position="1"/>
        <end position="58"/>
    </location>
</feature>
<keyword evidence="2" id="KW-0805">Transcription regulation</keyword>
<dbReference type="PANTHER" id="PTHR30126:SF40">
    <property type="entry name" value="HTH-TYPE TRANSCRIPTIONAL REGULATOR GLTR"/>
    <property type="match status" value="1"/>
</dbReference>
<dbReference type="SUPFAM" id="SSF53850">
    <property type="entry name" value="Periplasmic binding protein-like II"/>
    <property type="match status" value="1"/>
</dbReference>
<sequence>MELTYLRTFCEVVSSGSYTRAAEKLGYAQSSVTAQVAKLEEMYGAILLERSGRGMIPTFAGNNLLPYARQMLALSEEAKGMIAGGDRGVLNIGAIETLAAYYLPHRLHRYRLRYPEVQLRVQPGSEEGIITAVKDKSADFGLIFDVTYRSDEIIALPLRQEPLYVVTHPEHRLAKETEVTSNQLADEPLVLTEDTCTYRKQLLQELKAAGIAPRIDMEFGNLEGIKQAVRHQWGTAFLPRYAIEEELNTGVLTGIPLTGKQEKFYIQLIYRKERMLSPAFEHFIAEMRQ</sequence>
<dbReference type="PROSITE" id="PS50931">
    <property type="entry name" value="HTH_LYSR"/>
    <property type="match status" value="1"/>
</dbReference>
<dbReference type="SUPFAM" id="SSF46785">
    <property type="entry name" value="Winged helix' DNA-binding domain"/>
    <property type="match status" value="1"/>
</dbReference>
<keyword evidence="4" id="KW-0804">Transcription</keyword>
<dbReference type="CDD" id="cd05466">
    <property type="entry name" value="PBP2_LTTR_substrate"/>
    <property type="match status" value="1"/>
</dbReference>
<comment type="similarity">
    <text evidence="1">Belongs to the LysR transcriptional regulatory family.</text>
</comment>
<dbReference type="RefSeq" id="WP_074108451.1">
    <property type="nucleotide sequence ID" value="NZ_LVWI01000059.1"/>
</dbReference>
<protein>
    <recommendedName>
        <fullName evidence="5">HTH lysR-type domain-containing protein</fullName>
    </recommendedName>
</protein>
<dbReference type="PRINTS" id="PR00039">
    <property type="entry name" value="HTHLYSR"/>
</dbReference>
<dbReference type="Gene3D" id="1.10.10.10">
    <property type="entry name" value="Winged helix-like DNA-binding domain superfamily/Winged helix DNA-binding domain"/>
    <property type="match status" value="1"/>
</dbReference>
<evidence type="ECO:0000256" key="4">
    <source>
        <dbReference type="ARBA" id="ARBA00023163"/>
    </source>
</evidence>
<dbReference type="Pfam" id="PF00126">
    <property type="entry name" value="HTH_1"/>
    <property type="match status" value="1"/>
</dbReference>
<dbReference type="InterPro" id="IPR036390">
    <property type="entry name" value="WH_DNA-bd_sf"/>
</dbReference>
<dbReference type="Proteomes" id="UP000186058">
    <property type="component" value="Unassembled WGS sequence"/>
</dbReference>
<accession>A0ABX3EJ89</accession>
<dbReference type="Gene3D" id="3.40.190.290">
    <property type="match status" value="1"/>
</dbReference>
<keyword evidence="3" id="KW-0238">DNA-binding</keyword>
<dbReference type="InterPro" id="IPR036388">
    <property type="entry name" value="WH-like_DNA-bd_sf"/>
</dbReference>
<dbReference type="InterPro" id="IPR005119">
    <property type="entry name" value="LysR_subst-bd"/>
</dbReference>
<evidence type="ECO:0000256" key="1">
    <source>
        <dbReference type="ARBA" id="ARBA00009437"/>
    </source>
</evidence>
<keyword evidence="7" id="KW-1185">Reference proteome</keyword>
<dbReference type="EMBL" id="LVWI01000059">
    <property type="protein sequence ID" value="OKP83395.1"/>
    <property type="molecule type" value="Genomic_DNA"/>
</dbReference>
<proteinExistence type="inferred from homology"/>
<dbReference type="InterPro" id="IPR000847">
    <property type="entry name" value="LysR_HTH_N"/>
</dbReference>
<gene>
    <name evidence="6" type="ORF">A3844_21325</name>
</gene>
<name>A0ABX3EJ89_9BACL</name>
<comment type="caution">
    <text evidence="6">The sequence shown here is derived from an EMBL/GenBank/DDBJ whole genome shotgun (WGS) entry which is preliminary data.</text>
</comment>
<dbReference type="PANTHER" id="PTHR30126">
    <property type="entry name" value="HTH-TYPE TRANSCRIPTIONAL REGULATOR"/>
    <property type="match status" value="1"/>
</dbReference>
<dbReference type="Pfam" id="PF03466">
    <property type="entry name" value="LysR_substrate"/>
    <property type="match status" value="1"/>
</dbReference>
<evidence type="ECO:0000313" key="7">
    <source>
        <dbReference type="Proteomes" id="UP000186058"/>
    </source>
</evidence>
<evidence type="ECO:0000256" key="2">
    <source>
        <dbReference type="ARBA" id="ARBA00023015"/>
    </source>
</evidence>
<evidence type="ECO:0000256" key="3">
    <source>
        <dbReference type="ARBA" id="ARBA00023125"/>
    </source>
</evidence>